<feature type="compositionally biased region" description="Pro residues" evidence="1">
    <location>
        <begin position="370"/>
        <end position="381"/>
    </location>
</feature>
<keyword evidence="3" id="KW-1185">Reference proteome</keyword>
<feature type="compositionally biased region" description="Basic residues" evidence="1">
    <location>
        <begin position="188"/>
        <end position="197"/>
    </location>
</feature>
<feature type="compositionally biased region" description="Basic and acidic residues" evidence="1">
    <location>
        <begin position="64"/>
        <end position="74"/>
    </location>
</feature>
<feature type="compositionally biased region" description="Acidic residues" evidence="1">
    <location>
        <begin position="125"/>
        <end position="145"/>
    </location>
</feature>
<feature type="region of interest" description="Disordered" evidence="1">
    <location>
        <begin position="329"/>
        <end position="381"/>
    </location>
</feature>
<dbReference type="OrthoDB" id="5244400at2759"/>
<feature type="compositionally biased region" description="Low complexity" evidence="1">
    <location>
        <begin position="198"/>
        <end position="215"/>
    </location>
</feature>
<feature type="compositionally biased region" description="Pro residues" evidence="1">
    <location>
        <begin position="76"/>
        <end position="85"/>
    </location>
</feature>
<gene>
    <name evidence="2" type="ORF">VPNG_05370</name>
</gene>
<protein>
    <submittedName>
        <fullName evidence="2">Uncharacterized protein</fullName>
    </submittedName>
</protein>
<evidence type="ECO:0000256" key="1">
    <source>
        <dbReference type="SAM" id="MobiDB-lite"/>
    </source>
</evidence>
<feature type="compositionally biased region" description="Low complexity" evidence="1">
    <location>
        <begin position="329"/>
        <end position="342"/>
    </location>
</feature>
<evidence type="ECO:0000313" key="2">
    <source>
        <dbReference type="EMBL" id="ROW10788.1"/>
    </source>
</evidence>
<feature type="compositionally biased region" description="Basic and acidic residues" evidence="1">
    <location>
        <begin position="430"/>
        <end position="441"/>
    </location>
</feature>
<organism evidence="2 3">
    <name type="scientific">Cytospora leucostoma</name>
    <dbReference type="NCBI Taxonomy" id="1230097"/>
    <lineage>
        <taxon>Eukaryota</taxon>
        <taxon>Fungi</taxon>
        <taxon>Dikarya</taxon>
        <taxon>Ascomycota</taxon>
        <taxon>Pezizomycotina</taxon>
        <taxon>Sordariomycetes</taxon>
        <taxon>Sordariomycetidae</taxon>
        <taxon>Diaporthales</taxon>
        <taxon>Cytosporaceae</taxon>
        <taxon>Cytospora</taxon>
    </lineage>
</organism>
<sequence length="465" mass="52924">MSSTQQRPQQKDHDDATAEILMVPFYDERQQGAEIYMVPLADDNSGRQQQQQPQQHEEDDDGEDRYQAPERSPDTDAPPTPPPHSKSPLDYEDWEDYLASLRRAEPTPPPRTTEVAAGKIPTPPEEYEREYEEEYYEEDEQEEEEYQRGVEYHRGDDYQRGEEEAELEPEEEEEEEAEAVEDIEPPTHHHHHHHHHSPTANTFPTTPSSTTTPTAPKEEILRGIEEWKEYLSQNRAADWRRARPASAVSSSTMSTSRSGKRSSLLSMASSISKPRSLRRCTRSRHLRAYYSEGALATTARNNNGRGEVHPAMRTGPWKDADLAQIEPLPQQHQHQPPSSSSSFMGGRPQLQARQPSSLPSLRTSWESSRGPPPFPPPDKPLPALPLEVIPVQVFPIDAPLPPAVVVEKAAPPPVRAPPVVEERPLAAVGEDLHAEIPQVERRSRKRNRSVLDESERKRFRQVYWQ</sequence>
<feature type="region of interest" description="Disordered" evidence="1">
    <location>
        <begin position="1"/>
        <end position="221"/>
    </location>
</feature>
<dbReference type="Proteomes" id="UP000285146">
    <property type="component" value="Unassembled WGS sequence"/>
</dbReference>
<feature type="compositionally biased region" description="Acidic residues" evidence="1">
    <location>
        <begin position="163"/>
        <end position="184"/>
    </location>
</feature>
<feature type="region of interest" description="Disordered" evidence="1">
    <location>
        <begin position="430"/>
        <end position="465"/>
    </location>
</feature>
<name>A0A423X4X0_9PEZI</name>
<proteinExistence type="predicted"/>
<feature type="compositionally biased region" description="Low complexity" evidence="1">
    <location>
        <begin position="244"/>
        <end position="272"/>
    </location>
</feature>
<accession>A0A423X4X0</accession>
<dbReference type="EMBL" id="LKEB01000027">
    <property type="protein sequence ID" value="ROW10788.1"/>
    <property type="molecule type" value="Genomic_DNA"/>
</dbReference>
<feature type="compositionally biased region" description="Polar residues" evidence="1">
    <location>
        <begin position="351"/>
        <end position="367"/>
    </location>
</feature>
<comment type="caution">
    <text evidence="2">The sequence shown here is derived from an EMBL/GenBank/DDBJ whole genome shotgun (WGS) entry which is preliminary data.</text>
</comment>
<dbReference type="InParanoid" id="A0A423X4X0"/>
<reference evidence="2 3" key="1">
    <citation type="submission" date="2015-09" db="EMBL/GenBank/DDBJ databases">
        <title>Host preference determinants of Valsa canker pathogens revealed by comparative genomics.</title>
        <authorList>
            <person name="Yin Z."/>
            <person name="Huang L."/>
        </authorList>
    </citation>
    <scope>NUCLEOTIDE SEQUENCE [LARGE SCALE GENOMIC DNA]</scope>
    <source>
        <strain evidence="2 3">SXYLt</strain>
    </source>
</reference>
<evidence type="ECO:0000313" key="3">
    <source>
        <dbReference type="Proteomes" id="UP000285146"/>
    </source>
</evidence>
<feature type="compositionally biased region" description="Basic and acidic residues" evidence="1">
    <location>
        <begin position="146"/>
        <end position="162"/>
    </location>
</feature>
<dbReference type="AlphaFoldDB" id="A0A423X4X0"/>
<feature type="region of interest" description="Disordered" evidence="1">
    <location>
        <begin position="234"/>
        <end position="283"/>
    </location>
</feature>